<protein>
    <submittedName>
        <fullName evidence="8">Type II secretion system F family protein</fullName>
    </submittedName>
</protein>
<sequence length="299" mass="33795">MFTILQNFIWLLLICIGLFILLFLFLQEKLLHRSIRSKLLSPMDSSEKYSLKNISTGLNVLSEQGKRIFLFLPLSLQERLSKLVKASGSNCSSELIVGYSFLFSVLFSLTGYFLLGMIADVTFQWVGTLLLFILGFLTPILYLKKKVAKRQQAIYRSLPAFIDYLMISVEAGIGLDLALTRIVTYLQGPVAEEVALTMTDIKYGKAKKEAFQNMASRISIPELSNFITALLSGQQMGVSLTTILRAQGEQIRLMRKQKAQEAAYKIPVKLLFPLVFFIFPQLFIILLGPAMISMIENFF</sequence>
<evidence type="ECO:0000256" key="3">
    <source>
        <dbReference type="ARBA" id="ARBA00022692"/>
    </source>
</evidence>
<feature type="transmembrane region" description="Helical" evidence="6">
    <location>
        <begin position="125"/>
        <end position="143"/>
    </location>
</feature>
<dbReference type="EMBL" id="CP045875">
    <property type="protein sequence ID" value="QGG48568.1"/>
    <property type="molecule type" value="Genomic_DNA"/>
</dbReference>
<dbReference type="Proteomes" id="UP000366051">
    <property type="component" value="Chromosome"/>
</dbReference>
<reference evidence="9" key="1">
    <citation type="submission" date="2019-11" db="EMBL/GenBank/DDBJ databases">
        <title>Genome sequence of Heliorestis convoluta strain HH, an alkaliphilic and minimalistic phototrophic bacterium from a soda lake in Egypt.</title>
        <authorList>
            <person name="Dewey E.D."/>
            <person name="Stokes L.M."/>
            <person name="Burchell B.M."/>
            <person name="Shaffer K.N."/>
            <person name="Huntington A.M."/>
            <person name="Baker J.M."/>
            <person name="Nadendla S."/>
            <person name="Giglio M.G."/>
            <person name="Touchman J.W."/>
            <person name="Blankenship R.E."/>
            <person name="Madigan M.T."/>
            <person name="Sattley W.M."/>
        </authorList>
    </citation>
    <scope>NUCLEOTIDE SEQUENCE [LARGE SCALE GENOMIC DNA]</scope>
    <source>
        <strain evidence="9">HH</strain>
    </source>
</reference>
<dbReference type="PANTHER" id="PTHR35007">
    <property type="entry name" value="INTEGRAL MEMBRANE PROTEIN-RELATED"/>
    <property type="match status" value="1"/>
</dbReference>
<keyword evidence="3 6" id="KW-0812">Transmembrane</keyword>
<name>A0A5Q2N0N8_9FIRM</name>
<keyword evidence="2" id="KW-1003">Cell membrane</keyword>
<organism evidence="8 9">
    <name type="scientific">Heliorestis convoluta</name>
    <dbReference type="NCBI Taxonomy" id="356322"/>
    <lineage>
        <taxon>Bacteria</taxon>
        <taxon>Bacillati</taxon>
        <taxon>Bacillota</taxon>
        <taxon>Clostridia</taxon>
        <taxon>Eubacteriales</taxon>
        <taxon>Heliobacteriaceae</taxon>
        <taxon>Heliorestis</taxon>
    </lineage>
</organism>
<evidence type="ECO:0000259" key="7">
    <source>
        <dbReference type="Pfam" id="PF00482"/>
    </source>
</evidence>
<evidence type="ECO:0000313" key="8">
    <source>
        <dbReference type="EMBL" id="QGG48568.1"/>
    </source>
</evidence>
<evidence type="ECO:0000256" key="6">
    <source>
        <dbReference type="SAM" id="Phobius"/>
    </source>
</evidence>
<feature type="transmembrane region" description="Helical" evidence="6">
    <location>
        <begin position="95"/>
        <end position="119"/>
    </location>
</feature>
<feature type="transmembrane region" description="Helical" evidence="6">
    <location>
        <begin position="270"/>
        <end position="292"/>
    </location>
</feature>
<dbReference type="InterPro" id="IPR018076">
    <property type="entry name" value="T2SS_GspF_dom"/>
</dbReference>
<evidence type="ECO:0000256" key="1">
    <source>
        <dbReference type="ARBA" id="ARBA00004651"/>
    </source>
</evidence>
<keyword evidence="9" id="KW-1185">Reference proteome</keyword>
<dbReference type="KEGG" id="hcv:FTV88_2475"/>
<gene>
    <name evidence="8" type="primary">tadC</name>
    <name evidence="8" type="ORF">FTV88_2475</name>
</gene>
<evidence type="ECO:0000256" key="5">
    <source>
        <dbReference type="ARBA" id="ARBA00023136"/>
    </source>
</evidence>
<proteinExistence type="predicted"/>
<keyword evidence="4 6" id="KW-1133">Transmembrane helix</keyword>
<evidence type="ECO:0000256" key="4">
    <source>
        <dbReference type="ARBA" id="ARBA00022989"/>
    </source>
</evidence>
<evidence type="ECO:0000256" key="2">
    <source>
        <dbReference type="ARBA" id="ARBA00022475"/>
    </source>
</evidence>
<dbReference type="RefSeq" id="WP_162008009.1">
    <property type="nucleotide sequence ID" value="NZ_CP045875.1"/>
</dbReference>
<feature type="transmembrane region" description="Helical" evidence="6">
    <location>
        <begin position="6"/>
        <end position="26"/>
    </location>
</feature>
<evidence type="ECO:0000313" key="9">
    <source>
        <dbReference type="Proteomes" id="UP000366051"/>
    </source>
</evidence>
<dbReference type="GO" id="GO:0005886">
    <property type="term" value="C:plasma membrane"/>
    <property type="evidence" value="ECO:0007669"/>
    <property type="project" value="UniProtKB-SubCell"/>
</dbReference>
<keyword evidence="5 6" id="KW-0472">Membrane</keyword>
<accession>A0A5Q2N0N8</accession>
<dbReference type="PANTHER" id="PTHR35007:SF2">
    <property type="entry name" value="PILUS ASSEMBLE PROTEIN"/>
    <property type="match status" value="1"/>
</dbReference>
<dbReference type="Pfam" id="PF00482">
    <property type="entry name" value="T2SSF"/>
    <property type="match status" value="1"/>
</dbReference>
<dbReference type="AlphaFoldDB" id="A0A5Q2N0N8"/>
<feature type="domain" description="Type II secretion system protein GspF" evidence="7">
    <location>
        <begin position="161"/>
        <end position="287"/>
    </location>
</feature>
<comment type="subcellular location">
    <subcellularLocation>
        <location evidence="1">Cell membrane</location>
        <topology evidence="1">Multi-pass membrane protein</topology>
    </subcellularLocation>
</comment>